<accession>A0A9X2E0X5</accession>
<evidence type="ECO:0000313" key="1">
    <source>
        <dbReference type="EMBL" id="MCM6772152.1"/>
    </source>
</evidence>
<sequence length="114" mass="12579">MALQISDWFITSDITPEFAQYLPAATGGGHWHLSWLPELTLTRDQAMSGMVLDETLSDLRLVDNGVAVDLAAFHAAEIGIDLDQAMFRLFMRSFDDTSRAEPPARPLPAFARAS</sequence>
<organism evidence="1 2">
    <name type="scientific">Nocardia pulmonis</name>
    <dbReference type="NCBI Taxonomy" id="2951408"/>
    <lineage>
        <taxon>Bacteria</taxon>
        <taxon>Bacillati</taxon>
        <taxon>Actinomycetota</taxon>
        <taxon>Actinomycetes</taxon>
        <taxon>Mycobacteriales</taxon>
        <taxon>Nocardiaceae</taxon>
        <taxon>Nocardia</taxon>
    </lineage>
</organism>
<dbReference type="EMBL" id="JAMRXG010000001">
    <property type="protein sequence ID" value="MCM6772152.1"/>
    <property type="molecule type" value="Genomic_DNA"/>
</dbReference>
<name>A0A9X2E0X5_9NOCA</name>
<protein>
    <submittedName>
        <fullName evidence="1">Uncharacterized protein</fullName>
    </submittedName>
</protein>
<keyword evidence="2" id="KW-1185">Reference proteome</keyword>
<dbReference type="RefSeq" id="WP_251909023.1">
    <property type="nucleotide sequence ID" value="NZ_JAMRXG010000001.1"/>
</dbReference>
<proteinExistence type="predicted"/>
<evidence type="ECO:0000313" key="2">
    <source>
        <dbReference type="Proteomes" id="UP001139157"/>
    </source>
</evidence>
<dbReference type="Proteomes" id="UP001139157">
    <property type="component" value="Unassembled WGS sequence"/>
</dbReference>
<dbReference type="AlphaFoldDB" id="A0A9X2E0X5"/>
<gene>
    <name evidence="1" type="ORF">NDR86_01535</name>
</gene>
<comment type="caution">
    <text evidence="1">The sequence shown here is derived from an EMBL/GenBank/DDBJ whole genome shotgun (WGS) entry which is preliminary data.</text>
</comment>
<reference evidence="1" key="1">
    <citation type="submission" date="2022-06" db="EMBL/GenBank/DDBJ databases">
        <title>Novel species in genus nocardia.</title>
        <authorList>
            <person name="Li F."/>
        </authorList>
    </citation>
    <scope>NUCLEOTIDE SEQUENCE</scope>
    <source>
        <strain evidence="1">CDC141</strain>
    </source>
</reference>